<proteinExistence type="predicted"/>
<dbReference type="Proteomes" id="UP000429552">
    <property type="component" value="Unassembled WGS sequence"/>
</dbReference>
<sequence>MQGGFAARSKGGHDALEAGGAQVAGDEDAWVLGGGKAVASCIACIADDVAGRGSRCVTDAEEDGIGRSGPPFAGPVHGFGRRCVVRELQVHVRDGTERDARVVTDLLDLVVVALRVRDE</sequence>
<comment type="caution">
    <text evidence="1">The sequence shown here is derived from an EMBL/GenBank/DDBJ whole genome shotgun (WGS) entry which is preliminary data.</text>
</comment>
<reference evidence="1 2" key="1">
    <citation type="submission" date="2019-12" db="EMBL/GenBank/DDBJ databases">
        <title>Whole genome shotgun sequence of Streptomyces libani subsp. libani NBRC 13452.</title>
        <authorList>
            <person name="Ichikawa N."/>
            <person name="Kimura A."/>
            <person name="Kitahashi Y."/>
            <person name="Komaki H."/>
            <person name="Tamura T."/>
        </authorList>
    </citation>
    <scope>NUCLEOTIDE SEQUENCE [LARGE SCALE GENOMIC DNA]</scope>
    <source>
        <strain evidence="1 2">NBRC 13452</strain>
    </source>
</reference>
<evidence type="ECO:0000313" key="1">
    <source>
        <dbReference type="EMBL" id="GFE19591.1"/>
    </source>
</evidence>
<protein>
    <submittedName>
        <fullName evidence="1">Uncharacterized protein</fullName>
    </submittedName>
</protein>
<name>A0A640TAS9_STRNI</name>
<dbReference type="EMBL" id="BLIP01000001">
    <property type="protein sequence ID" value="GFE19591.1"/>
    <property type="molecule type" value="Genomic_DNA"/>
</dbReference>
<dbReference type="AlphaFoldDB" id="A0A640TAS9"/>
<accession>A0A640TAS9</accession>
<evidence type="ECO:0000313" key="2">
    <source>
        <dbReference type="Proteomes" id="UP000429552"/>
    </source>
</evidence>
<gene>
    <name evidence="1" type="ORF">Sliba_00440</name>
</gene>
<organism evidence="1 2">
    <name type="scientific">Streptomyces nigrescens</name>
    <dbReference type="NCBI Taxonomy" id="1920"/>
    <lineage>
        <taxon>Bacteria</taxon>
        <taxon>Bacillati</taxon>
        <taxon>Actinomycetota</taxon>
        <taxon>Actinomycetes</taxon>
        <taxon>Kitasatosporales</taxon>
        <taxon>Streptomycetaceae</taxon>
        <taxon>Streptomyces</taxon>
    </lineage>
</organism>